<evidence type="ECO:0000313" key="2">
    <source>
        <dbReference type="EMBL" id="CAK0882114.1"/>
    </source>
</evidence>
<accession>A0ABN9W7E3</accession>
<comment type="caution">
    <text evidence="2">The sequence shown here is derived from an EMBL/GenBank/DDBJ whole genome shotgun (WGS) entry which is preliminary data.</text>
</comment>
<feature type="region of interest" description="Disordered" evidence="1">
    <location>
        <begin position="1"/>
        <end position="40"/>
    </location>
</feature>
<dbReference type="Gene3D" id="1.25.40.10">
    <property type="entry name" value="Tetratricopeptide repeat domain"/>
    <property type="match status" value="1"/>
</dbReference>
<evidence type="ECO:0000256" key="1">
    <source>
        <dbReference type="SAM" id="MobiDB-lite"/>
    </source>
</evidence>
<feature type="compositionally biased region" description="Low complexity" evidence="1">
    <location>
        <begin position="9"/>
        <end position="29"/>
    </location>
</feature>
<gene>
    <name evidence="2" type="ORF">PCOR1329_LOCUS64743</name>
</gene>
<organism evidence="2 3">
    <name type="scientific">Prorocentrum cordatum</name>
    <dbReference type="NCBI Taxonomy" id="2364126"/>
    <lineage>
        <taxon>Eukaryota</taxon>
        <taxon>Sar</taxon>
        <taxon>Alveolata</taxon>
        <taxon>Dinophyceae</taxon>
        <taxon>Prorocentrales</taxon>
        <taxon>Prorocentraceae</taxon>
        <taxon>Prorocentrum</taxon>
    </lineage>
</organism>
<evidence type="ECO:0008006" key="4">
    <source>
        <dbReference type="Google" id="ProtNLM"/>
    </source>
</evidence>
<proteinExistence type="predicted"/>
<dbReference type="Proteomes" id="UP001189429">
    <property type="component" value="Unassembled WGS sequence"/>
</dbReference>
<evidence type="ECO:0000313" key="3">
    <source>
        <dbReference type="Proteomes" id="UP001189429"/>
    </source>
</evidence>
<protein>
    <recommendedName>
        <fullName evidence="4">Pentatricopeptide repeat-containing protein</fullName>
    </recommendedName>
</protein>
<sequence>MRRSSPTPSSTALGSARASRASTRSCPRAGSSNTRFFPGGAHEELRQDATVELQRCACSAKRLHCTARGRRQGPLPCGCWHVREQQAAAVGAVAAHRPARHEAGARRVSYNAGIRACEKGGQWQLALALMSVMWEANLEHDVISYVVGISVCESTGTNYSTHHALEGNVHDPPHPRNQG</sequence>
<reference evidence="2" key="1">
    <citation type="submission" date="2023-10" db="EMBL/GenBank/DDBJ databases">
        <authorList>
            <person name="Chen Y."/>
            <person name="Shah S."/>
            <person name="Dougan E. K."/>
            <person name="Thang M."/>
            <person name="Chan C."/>
        </authorList>
    </citation>
    <scope>NUCLEOTIDE SEQUENCE [LARGE SCALE GENOMIC DNA]</scope>
</reference>
<dbReference type="InterPro" id="IPR011990">
    <property type="entry name" value="TPR-like_helical_dom_sf"/>
</dbReference>
<dbReference type="EMBL" id="CAUYUJ010018270">
    <property type="protein sequence ID" value="CAK0882114.1"/>
    <property type="molecule type" value="Genomic_DNA"/>
</dbReference>
<keyword evidence="3" id="KW-1185">Reference proteome</keyword>
<name>A0ABN9W7E3_9DINO</name>